<dbReference type="AlphaFoldDB" id="A0AAN6PLU8"/>
<organism evidence="2 3">
    <name type="scientific">Parachaetomium inaequale</name>
    <dbReference type="NCBI Taxonomy" id="2588326"/>
    <lineage>
        <taxon>Eukaryota</taxon>
        <taxon>Fungi</taxon>
        <taxon>Dikarya</taxon>
        <taxon>Ascomycota</taxon>
        <taxon>Pezizomycotina</taxon>
        <taxon>Sordariomycetes</taxon>
        <taxon>Sordariomycetidae</taxon>
        <taxon>Sordariales</taxon>
        <taxon>Chaetomiaceae</taxon>
        <taxon>Parachaetomium</taxon>
    </lineage>
</organism>
<gene>
    <name evidence="2" type="ORF">C8A01DRAFT_32794</name>
</gene>
<protein>
    <submittedName>
        <fullName evidence="2">Uncharacterized protein</fullName>
    </submittedName>
</protein>
<evidence type="ECO:0000313" key="3">
    <source>
        <dbReference type="Proteomes" id="UP001303115"/>
    </source>
</evidence>
<proteinExistence type="predicted"/>
<evidence type="ECO:0000256" key="1">
    <source>
        <dbReference type="SAM" id="MobiDB-lite"/>
    </source>
</evidence>
<evidence type="ECO:0000313" key="2">
    <source>
        <dbReference type="EMBL" id="KAK4043152.1"/>
    </source>
</evidence>
<keyword evidence="3" id="KW-1185">Reference proteome</keyword>
<dbReference type="Proteomes" id="UP001303115">
    <property type="component" value="Unassembled WGS sequence"/>
</dbReference>
<name>A0AAN6PLU8_9PEZI</name>
<comment type="caution">
    <text evidence="2">The sequence shown here is derived from an EMBL/GenBank/DDBJ whole genome shotgun (WGS) entry which is preliminary data.</text>
</comment>
<sequence>MGIERAPQLDIDNPNAVDAHPVFFTPVPDTPDFRRAIAEQLREYCQGWGDDQPWDHCPDELQHIDRLSCACRVIDMLGYWGHHAISTHDLHPADIPKWRKAFAGTGAKLPSYTGSSVYLKKHGDRPPQPLLEWFTPSALYISNKTKGMRHWVGYVADNTSHKKHLDEALRSEITSAISFIRRRIQATRDTHSTIPVLVISFYHNDTVRITQVCWNGEHNPITFRQSRLVDIASDSFDTPDIFLLMRWMQCLPLREPKARPPNNARPERGREQCRCTSRRACCKDCHCPSQTSNADADVDADTEKSRHHQWQQQQHQQPSPLSNPHPDAKSLPK</sequence>
<feature type="region of interest" description="Disordered" evidence="1">
    <location>
        <begin position="286"/>
        <end position="333"/>
    </location>
</feature>
<reference evidence="3" key="1">
    <citation type="journal article" date="2023" name="Mol. Phylogenet. Evol.">
        <title>Genome-scale phylogeny and comparative genomics of the fungal order Sordariales.</title>
        <authorList>
            <person name="Hensen N."/>
            <person name="Bonometti L."/>
            <person name="Westerberg I."/>
            <person name="Brannstrom I.O."/>
            <person name="Guillou S."/>
            <person name="Cros-Aarteil S."/>
            <person name="Calhoun S."/>
            <person name="Haridas S."/>
            <person name="Kuo A."/>
            <person name="Mondo S."/>
            <person name="Pangilinan J."/>
            <person name="Riley R."/>
            <person name="LaButti K."/>
            <person name="Andreopoulos B."/>
            <person name="Lipzen A."/>
            <person name="Chen C."/>
            <person name="Yan M."/>
            <person name="Daum C."/>
            <person name="Ng V."/>
            <person name="Clum A."/>
            <person name="Steindorff A."/>
            <person name="Ohm R.A."/>
            <person name="Martin F."/>
            <person name="Silar P."/>
            <person name="Natvig D.O."/>
            <person name="Lalanne C."/>
            <person name="Gautier V."/>
            <person name="Ament-Velasquez S.L."/>
            <person name="Kruys A."/>
            <person name="Hutchinson M.I."/>
            <person name="Powell A.J."/>
            <person name="Barry K."/>
            <person name="Miller A.N."/>
            <person name="Grigoriev I.V."/>
            <person name="Debuchy R."/>
            <person name="Gladieux P."/>
            <person name="Hiltunen Thoren M."/>
            <person name="Johannesson H."/>
        </authorList>
    </citation>
    <scope>NUCLEOTIDE SEQUENCE [LARGE SCALE GENOMIC DNA]</scope>
    <source>
        <strain evidence="3">CBS 284.82</strain>
    </source>
</reference>
<dbReference type="EMBL" id="MU854331">
    <property type="protein sequence ID" value="KAK4043152.1"/>
    <property type="molecule type" value="Genomic_DNA"/>
</dbReference>
<accession>A0AAN6PLU8</accession>